<dbReference type="Proteomes" id="UP000649179">
    <property type="component" value="Unassembled WGS sequence"/>
</dbReference>
<dbReference type="RefSeq" id="WP_229660486.1">
    <property type="nucleotide sequence ID" value="NZ_BMKQ01000001.1"/>
</dbReference>
<dbReference type="GO" id="GO:0006790">
    <property type="term" value="P:sulfur compound metabolic process"/>
    <property type="evidence" value="ECO:0007669"/>
    <property type="project" value="TreeGrafter"/>
</dbReference>
<feature type="transmembrane region" description="Helical" evidence="2">
    <location>
        <begin position="125"/>
        <end position="146"/>
    </location>
</feature>
<name>A0A917BA68_9ACTN</name>
<evidence type="ECO:0000259" key="3">
    <source>
        <dbReference type="Pfam" id="PF00174"/>
    </source>
</evidence>
<dbReference type="PANTHER" id="PTHR19372">
    <property type="entry name" value="SULFITE REDUCTASE"/>
    <property type="match status" value="1"/>
</dbReference>
<dbReference type="AlphaFoldDB" id="A0A917BA68"/>
<keyword evidence="5" id="KW-1185">Reference proteome</keyword>
<dbReference type="SUPFAM" id="SSF81296">
    <property type="entry name" value="E set domains"/>
    <property type="match status" value="1"/>
</dbReference>
<keyword evidence="2" id="KW-0472">Membrane</keyword>
<reference evidence="4" key="1">
    <citation type="journal article" date="2014" name="Int. J. Syst. Evol. Microbiol.">
        <title>Complete genome sequence of Corynebacterium casei LMG S-19264T (=DSM 44701T), isolated from a smear-ripened cheese.</title>
        <authorList>
            <consortium name="US DOE Joint Genome Institute (JGI-PGF)"/>
            <person name="Walter F."/>
            <person name="Albersmeier A."/>
            <person name="Kalinowski J."/>
            <person name="Ruckert C."/>
        </authorList>
    </citation>
    <scope>NUCLEOTIDE SEQUENCE</scope>
    <source>
        <strain evidence="4">CGMCC 1.16067</strain>
    </source>
</reference>
<dbReference type="GO" id="GO:0043546">
    <property type="term" value="F:molybdopterin cofactor binding"/>
    <property type="evidence" value="ECO:0007669"/>
    <property type="project" value="TreeGrafter"/>
</dbReference>
<accession>A0A917BA68</accession>
<protein>
    <submittedName>
        <fullName evidence="4">Oxidoreductase</fullName>
    </submittedName>
</protein>
<dbReference type="SUPFAM" id="SSF56524">
    <property type="entry name" value="Oxidoreductase molybdopterin-binding domain"/>
    <property type="match status" value="1"/>
</dbReference>
<proteinExistence type="predicted"/>
<organism evidence="4 5">
    <name type="scientific">Marmoricola endophyticus</name>
    <dbReference type="NCBI Taxonomy" id="2040280"/>
    <lineage>
        <taxon>Bacteria</taxon>
        <taxon>Bacillati</taxon>
        <taxon>Actinomycetota</taxon>
        <taxon>Actinomycetes</taxon>
        <taxon>Propionibacteriales</taxon>
        <taxon>Nocardioidaceae</taxon>
        <taxon>Marmoricola</taxon>
    </lineage>
</organism>
<feature type="domain" description="Oxidoreductase molybdopterin-binding" evidence="3">
    <location>
        <begin position="240"/>
        <end position="390"/>
    </location>
</feature>
<feature type="compositionally biased region" description="Polar residues" evidence="1">
    <location>
        <begin position="477"/>
        <end position="497"/>
    </location>
</feature>
<dbReference type="GO" id="GO:0020037">
    <property type="term" value="F:heme binding"/>
    <property type="evidence" value="ECO:0007669"/>
    <property type="project" value="TreeGrafter"/>
</dbReference>
<evidence type="ECO:0000313" key="5">
    <source>
        <dbReference type="Proteomes" id="UP000649179"/>
    </source>
</evidence>
<reference evidence="4" key="2">
    <citation type="submission" date="2020-09" db="EMBL/GenBank/DDBJ databases">
        <authorList>
            <person name="Sun Q."/>
            <person name="Zhou Y."/>
        </authorList>
    </citation>
    <scope>NUCLEOTIDE SEQUENCE</scope>
    <source>
        <strain evidence="4">CGMCC 1.16067</strain>
    </source>
</reference>
<dbReference type="Gene3D" id="2.60.40.650">
    <property type="match status" value="1"/>
</dbReference>
<dbReference type="InterPro" id="IPR036374">
    <property type="entry name" value="OxRdtase_Mopterin-bd_sf"/>
</dbReference>
<comment type="caution">
    <text evidence="4">The sequence shown here is derived from an EMBL/GenBank/DDBJ whole genome shotgun (WGS) entry which is preliminary data.</text>
</comment>
<feature type="region of interest" description="Disordered" evidence="1">
    <location>
        <begin position="477"/>
        <end position="517"/>
    </location>
</feature>
<dbReference type="PANTHER" id="PTHR19372:SF7">
    <property type="entry name" value="SULFITE OXIDASE, MITOCHONDRIAL"/>
    <property type="match status" value="1"/>
</dbReference>
<evidence type="ECO:0000256" key="2">
    <source>
        <dbReference type="SAM" id="Phobius"/>
    </source>
</evidence>
<dbReference type="Gene3D" id="3.90.420.10">
    <property type="entry name" value="Oxidoreductase, molybdopterin-binding domain"/>
    <property type="match status" value="1"/>
</dbReference>
<feature type="transmembrane region" description="Helical" evidence="2">
    <location>
        <begin position="167"/>
        <end position="189"/>
    </location>
</feature>
<dbReference type="GO" id="GO:0008482">
    <property type="term" value="F:sulfite oxidase activity"/>
    <property type="evidence" value="ECO:0007669"/>
    <property type="project" value="TreeGrafter"/>
</dbReference>
<keyword evidence="2" id="KW-1133">Transmembrane helix</keyword>
<feature type="transmembrane region" description="Helical" evidence="2">
    <location>
        <begin position="70"/>
        <end position="92"/>
    </location>
</feature>
<gene>
    <name evidence="4" type="ORF">GCM10011519_02230</name>
</gene>
<keyword evidence="2" id="KW-0812">Transmembrane</keyword>
<dbReference type="InterPro" id="IPR000572">
    <property type="entry name" value="OxRdtase_Mopterin-bd_dom"/>
</dbReference>
<dbReference type="InterPro" id="IPR014756">
    <property type="entry name" value="Ig_E-set"/>
</dbReference>
<feature type="transmembrane region" description="Helical" evidence="2">
    <location>
        <begin position="99"/>
        <end position="119"/>
    </location>
</feature>
<evidence type="ECO:0000313" key="4">
    <source>
        <dbReference type="EMBL" id="GGF32382.1"/>
    </source>
</evidence>
<dbReference type="Pfam" id="PF00174">
    <property type="entry name" value="Oxidored_molyb"/>
    <property type="match status" value="1"/>
</dbReference>
<dbReference type="EMBL" id="BMKQ01000001">
    <property type="protein sequence ID" value="GGF32382.1"/>
    <property type="molecule type" value="Genomic_DNA"/>
</dbReference>
<sequence>MLRQSRRGTTVLWGALAGLLAAAGGVGASMLLAALLGGTSSAYALGDRVIQFTPGWLKDFAVEKLGEKDKLVLLISVFAVVAILSALVGVLATRRLVPALVITGVLNLVALASAIFTSLGVEITVASVVPGLVATVVSVALLWLLGRSWRRTGGSGASAPAGFDRRVFLGAALASGGVAVVGGGASQFFGKAGEASRADVTLPAATTKAKPIPRGTALDIKGITPYMTPNSTFYRVDTALQVPQLDADTWRLRIHGMVDNELQLSFRDLLDMDLVEDRITLTCVSNQVGGQYAGNATWLGVPMKQILERVGVRSGSDAMVSTSADDMTITTPVKALTDDRNALLAVGMNGQPLPLEHGFPVRMVVPGLYGFVSATKWVTDMELTTFSDASTYWTKRGWKDQAPIKTFSRIDTPAAFSQVSGEVPIAGVAWAQERGIEKVELKIGDADWVEADLATEDSIDNWRQWVYRWKPAETGQSGNVSVQVRATDKTGYTQTSDRVPPRPDGATGWDSRTLVVS</sequence>
<evidence type="ECO:0000256" key="1">
    <source>
        <dbReference type="SAM" id="MobiDB-lite"/>
    </source>
</evidence>